<evidence type="ECO:0000256" key="1">
    <source>
        <dbReference type="ARBA" id="ARBA00000312"/>
    </source>
</evidence>
<evidence type="ECO:0000256" key="8">
    <source>
        <dbReference type="ARBA" id="ARBA00012016"/>
    </source>
</evidence>
<organism evidence="18">
    <name type="scientific">bioreactor metagenome</name>
    <dbReference type="NCBI Taxonomy" id="1076179"/>
    <lineage>
        <taxon>unclassified sequences</taxon>
        <taxon>metagenomes</taxon>
        <taxon>ecological metagenomes</taxon>
    </lineage>
</organism>
<comment type="pathway">
    <text evidence="5">Cofactor biosynthesis; adenosylcobalamin biosynthesis; adenosylcobalamin from cob(II)yrinate a,c-diamide: step 6/7.</text>
</comment>
<evidence type="ECO:0000256" key="5">
    <source>
        <dbReference type="ARBA" id="ARBA00004692"/>
    </source>
</evidence>
<evidence type="ECO:0000256" key="13">
    <source>
        <dbReference type="ARBA" id="ARBA00022777"/>
    </source>
</evidence>
<evidence type="ECO:0000256" key="3">
    <source>
        <dbReference type="ARBA" id="ARBA00001522"/>
    </source>
</evidence>
<dbReference type="Pfam" id="PF02283">
    <property type="entry name" value="CobU"/>
    <property type="match status" value="1"/>
</dbReference>
<keyword evidence="11 18" id="KW-0808">Transferase</keyword>
<evidence type="ECO:0000256" key="14">
    <source>
        <dbReference type="ARBA" id="ARBA00022840"/>
    </source>
</evidence>
<keyword evidence="13" id="KW-0418">Kinase</keyword>
<evidence type="ECO:0000256" key="15">
    <source>
        <dbReference type="ARBA" id="ARBA00023134"/>
    </source>
</evidence>
<dbReference type="GO" id="GO:0005525">
    <property type="term" value="F:GTP binding"/>
    <property type="evidence" value="ECO:0007669"/>
    <property type="project" value="UniProtKB-KW"/>
</dbReference>
<protein>
    <recommendedName>
        <fullName evidence="16">Adenosylcobinamide kinase</fullName>
        <ecNumber evidence="8">2.7.1.156</ecNumber>
        <ecNumber evidence="9">2.7.7.62</ecNumber>
    </recommendedName>
    <alternativeName>
        <fullName evidence="17">Adenosylcobinamide-phosphate guanylyltransferase</fullName>
    </alternativeName>
</protein>
<evidence type="ECO:0000256" key="11">
    <source>
        <dbReference type="ARBA" id="ARBA00022679"/>
    </source>
</evidence>
<keyword evidence="10" id="KW-0169">Cobalamin biosynthesis</keyword>
<dbReference type="EC" id="2.7.1.156" evidence="8"/>
<evidence type="ECO:0000313" key="18">
    <source>
        <dbReference type="EMBL" id="MPM88399.1"/>
    </source>
</evidence>
<comment type="function">
    <text evidence="4">Catalyzes ATP-dependent phosphorylation of adenosylcobinamide and addition of GMP to adenosylcobinamide phosphate.</text>
</comment>
<evidence type="ECO:0000256" key="9">
    <source>
        <dbReference type="ARBA" id="ARBA00012523"/>
    </source>
</evidence>
<dbReference type="Gene3D" id="3.40.50.300">
    <property type="entry name" value="P-loop containing nucleotide triphosphate hydrolases"/>
    <property type="match status" value="1"/>
</dbReference>
<comment type="catalytic activity">
    <reaction evidence="1">
        <text>adenosylcob(III)inamide + ATP = adenosylcob(III)inamide phosphate + ADP + H(+)</text>
        <dbReference type="Rhea" id="RHEA:15769"/>
        <dbReference type="ChEBI" id="CHEBI:2480"/>
        <dbReference type="ChEBI" id="CHEBI:15378"/>
        <dbReference type="ChEBI" id="CHEBI:30616"/>
        <dbReference type="ChEBI" id="CHEBI:58502"/>
        <dbReference type="ChEBI" id="CHEBI:456216"/>
        <dbReference type="EC" id="2.7.1.156"/>
    </reaction>
</comment>
<evidence type="ECO:0000256" key="12">
    <source>
        <dbReference type="ARBA" id="ARBA00022741"/>
    </source>
</evidence>
<keyword evidence="12" id="KW-0547">Nucleotide-binding</keyword>
<dbReference type="GO" id="GO:0008820">
    <property type="term" value="F:cobinamide phosphate guanylyltransferase activity"/>
    <property type="evidence" value="ECO:0007669"/>
    <property type="project" value="UniProtKB-EC"/>
</dbReference>
<comment type="similarity">
    <text evidence="7">Belongs to the CobU/CobP family.</text>
</comment>
<dbReference type="InterPro" id="IPR003203">
    <property type="entry name" value="CobU/CobP"/>
</dbReference>
<dbReference type="PANTHER" id="PTHR34848">
    <property type="match status" value="1"/>
</dbReference>
<dbReference type="EMBL" id="VSSQ01036020">
    <property type="protein sequence ID" value="MPM88399.1"/>
    <property type="molecule type" value="Genomic_DNA"/>
</dbReference>
<evidence type="ECO:0000256" key="4">
    <source>
        <dbReference type="ARBA" id="ARBA00003889"/>
    </source>
</evidence>
<dbReference type="GO" id="GO:0005524">
    <property type="term" value="F:ATP binding"/>
    <property type="evidence" value="ECO:0007669"/>
    <property type="project" value="UniProtKB-KW"/>
</dbReference>
<dbReference type="InterPro" id="IPR027417">
    <property type="entry name" value="P-loop_NTPase"/>
</dbReference>
<dbReference type="AlphaFoldDB" id="A0A645DGI7"/>
<comment type="caution">
    <text evidence="18">The sequence shown here is derived from an EMBL/GenBank/DDBJ whole genome shotgun (WGS) entry which is preliminary data.</text>
</comment>
<dbReference type="GO" id="GO:0009236">
    <property type="term" value="P:cobalamin biosynthetic process"/>
    <property type="evidence" value="ECO:0007669"/>
    <property type="project" value="UniProtKB-KW"/>
</dbReference>
<evidence type="ECO:0000256" key="16">
    <source>
        <dbReference type="ARBA" id="ARBA00029570"/>
    </source>
</evidence>
<dbReference type="GO" id="GO:0043752">
    <property type="term" value="F:adenosylcobinamide kinase activity"/>
    <property type="evidence" value="ECO:0007669"/>
    <property type="project" value="UniProtKB-EC"/>
</dbReference>
<keyword evidence="14" id="KW-0067">ATP-binding</keyword>
<evidence type="ECO:0000256" key="6">
    <source>
        <dbReference type="ARBA" id="ARBA00005159"/>
    </source>
</evidence>
<comment type="pathway">
    <text evidence="6">Cofactor biosynthesis; adenosylcobalamin biosynthesis; adenosylcobalamin from cob(II)yrinate a,c-diamide: step 5/7.</text>
</comment>
<accession>A0A645DGI7</accession>
<evidence type="ECO:0000256" key="10">
    <source>
        <dbReference type="ARBA" id="ARBA00022573"/>
    </source>
</evidence>
<dbReference type="PIRSF" id="PIRSF006135">
    <property type="entry name" value="CobU"/>
    <property type="match status" value="1"/>
</dbReference>
<dbReference type="EC" id="2.7.7.62" evidence="9"/>
<sequence length="185" mass="21468">MDIQKRCLLRHKAKTTMRKIIFITGGQRSGKSSFAQRLAEKYATDPLYLATARHWDEDFEKRIQRHQADRGETWTTVEEEKLLSRHDFNGKTVLMDCVTLWLTNIFHDNGFNPETSLEEAKAEWDRFINQDFTLIAVSNEIGMSLHAPGETARHFTDLQGWVNQHIAWTADEVFFMVSGIPVQIK</sequence>
<keyword evidence="15" id="KW-0342">GTP-binding</keyword>
<comment type="catalytic activity">
    <reaction evidence="2">
        <text>adenosylcob(III)inamide phosphate + GTP + H(+) = adenosylcob(III)inamide-GDP + diphosphate</text>
        <dbReference type="Rhea" id="RHEA:22712"/>
        <dbReference type="ChEBI" id="CHEBI:15378"/>
        <dbReference type="ChEBI" id="CHEBI:33019"/>
        <dbReference type="ChEBI" id="CHEBI:37565"/>
        <dbReference type="ChEBI" id="CHEBI:58502"/>
        <dbReference type="ChEBI" id="CHEBI:60487"/>
        <dbReference type="EC" id="2.7.7.62"/>
    </reaction>
</comment>
<evidence type="ECO:0000256" key="17">
    <source>
        <dbReference type="ARBA" id="ARBA00030571"/>
    </source>
</evidence>
<reference evidence="18" key="1">
    <citation type="submission" date="2019-08" db="EMBL/GenBank/DDBJ databases">
        <authorList>
            <person name="Kucharzyk K."/>
            <person name="Murdoch R.W."/>
            <person name="Higgins S."/>
            <person name="Loffler F."/>
        </authorList>
    </citation>
    <scope>NUCLEOTIDE SEQUENCE</scope>
</reference>
<name>A0A645DGI7_9ZZZZ</name>
<comment type="catalytic activity">
    <reaction evidence="3">
        <text>adenosylcob(III)inamide + GTP = adenosylcob(III)inamide phosphate + GDP + H(+)</text>
        <dbReference type="Rhea" id="RHEA:15765"/>
        <dbReference type="ChEBI" id="CHEBI:2480"/>
        <dbReference type="ChEBI" id="CHEBI:15378"/>
        <dbReference type="ChEBI" id="CHEBI:37565"/>
        <dbReference type="ChEBI" id="CHEBI:58189"/>
        <dbReference type="ChEBI" id="CHEBI:58502"/>
        <dbReference type="EC" id="2.7.1.156"/>
    </reaction>
</comment>
<dbReference type="PANTHER" id="PTHR34848:SF1">
    <property type="entry name" value="BIFUNCTIONAL ADENOSYLCOBALAMIN BIOSYNTHESIS PROTEIN COBU"/>
    <property type="match status" value="1"/>
</dbReference>
<evidence type="ECO:0000256" key="7">
    <source>
        <dbReference type="ARBA" id="ARBA00007490"/>
    </source>
</evidence>
<gene>
    <name evidence="18" type="primary">cobP_8</name>
    <name evidence="18" type="ORF">SDC9_135502</name>
</gene>
<proteinExistence type="inferred from homology"/>
<evidence type="ECO:0000256" key="2">
    <source>
        <dbReference type="ARBA" id="ARBA00000711"/>
    </source>
</evidence>
<dbReference type="SUPFAM" id="SSF52540">
    <property type="entry name" value="P-loop containing nucleoside triphosphate hydrolases"/>
    <property type="match status" value="1"/>
</dbReference>
<dbReference type="CDD" id="cd00544">
    <property type="entry name" value="CobU"/>
    <property type="match status" value="1"/>
</dbReference>